<dbReference type="GO" id="GO:0016787">
    <property type="term" value="F:hydrolase activity"/>
    <property type="evidence" value="ECO:0007669"/>
    <property type="project" value="UniProtKB-KW"/>
</dbReference>
<dbReference type="SUPFAM" id="SSF53474">
    <property type="entry name" value="alpha/beta-Hydrolases"/>
    <property type="match status" value="1"/>
</dbReference>
<dbReference type="InterPro" id="IPR002018">
    <property type="entry name" value="CarbesteraseB"/>
</dbReference>
<reference evidence="7 8" key="1">
    <citation type="journal article" date="2018" name="Front. Microbiol.">
        <title>Genome-Wide Analysis of Corynespora cassiicola Leaf Fall Disease Putative Effectors.</title>
        <authorList>
            <person name="Lopez D."/>
            <person name="Ribeiro S."/>
            <person name="Label P."/>
            <person name="Fumanal B."/>
            <person name="Venisse J.S."/>
            <person name="Kohler A."/>
            <person name="de Oliveira R.R."/>
            <person name="Labutti K."/>
            <person name="Lipzen A."/>
            <person name="Lail K."/>
            <person name="Bauer D."/>
            <person name="Ohm R.A."/>
            <person name="Barry K.W."/>
            <person name="Spatafora J."/>
            <person name="Grigoriev I.V."/>
            <person name="Martin F.M."/>
            <person name="Pujade-Renaud V."/>
        </authorList>
    </citation>
    <scope>NUCLEOTIDE SEQUENCE [LARGE SCALE GENOMIC DNA]</scope>
    <source>
        <strain evidence="7 8">Philippines</strain>
    </source>
</reference>
<dbReference type="PROSITE" id="PS00122">
    <property type="entry name" value="CARBOXYLESTERASE_B_1"/>
    <property type="match status" value="1"/>
</dbReference>
<name>A0A2T2NQX3_CORCC</name>
<keyword evidence="3 4" id="KW-0378">Hydrolase</keyword>
<feature type="compositionally biased region" description="Polar residues" evidence="5">
    <location>
        <begin position="409"/>
        <end position="425"/>
    </location>
</feature>
<comment type="similarity">
    <text evidence="1 4">Belongs to the type-B carboxylesterase/lipase family.</text>
</comment>
<feature type="compositionally biased region" description="Polar residues" evidence="5">
    <location>
        <begin position="76"/>
        <end position="88"/>
    </location>
</feature>
<dbReference type="EMBL" id="KZ678134">
    <property type="protein sequence ID" value="PSN67790.1"/>
    <property type="molecule type" value="Genomic_DNA"/>
</dbReference>
<dbReference type="InterPro" id="IPR029058">
    <property type="entry name" value="AB_hydrolase_fold"/>
</dbReference>
<proteinExistence type="inferred from homology"/>
<dbReference type="InterPro" id="IPR050309">
    <property type="entry name" value="Type-B_Carboxylest/Lipase"/>
</dbReference>
<dbReference type="OrthoDB" id="408631at2759"/>
<dbReference type="EC" id="3.1.1.-" evidence="4"/>
<evidence type="ECO:0000313" key="7">
    <source>
        <dbReference type="EMBL" id="PSN67790.1"/>
    </source>
</evidence>
<dbReference type="Pfam" id="PF00135">
    <property type="entry name" value="COesterase"/>
    <property type="match status" value="1"/>
</dbReference>
<sequence length="602" mass="64190">MKVAASIALLAALNGNGNGIGARAEPIPLVARSGPSVDLGYSSYQGTFDAASNVNIFKGIRYAAPPLGDLRFAAPQTPTQNRTSTPIPATQDPPRCPQTGTTPLVPAVYGFVSGPGDEDCLFLNVFAPANAKNLPVFFWIHGGGYGLFSASGLDPIEFMATNDNKFVSVVIQYRLGAFGFLSGDDVKAGGALNAGLLDMNFALQWVQKHIRKFGGDPSRVTLAGESAGGGAVIYQSMAYGGKQKQKLFNNIIASSPWIPYQYNYNDAIPSKAYTDFTTAAGCSSASDKLACLRSADSPVLQNASAQVSEAGAFGTFAFVPVTDGTFIQQLPTRQLLSKKLNGKRVLAGNMANEGVPLAPPTIRTLAEFRAYITTTFPNFSAQQKAALERQYAYQGDDRATDPAAPLFDTTGTSSPTAVNQSSFGTGQQQRTANVFAESAFICNAHWFADAMPQAWRYQFSAPPAYHGFDLQSLWSKGAIAPGRGFTHAFQKIWGSFVVGDSPRISVEDAKAGFANATVPPPAKGTKGLIEWPAWDPKSPVLLSLNATGGVPVFNNVTENLKYNVYADPGVTNVFKLADARKWEGGRGERCDWWRSVSGSVPY</sequence>
<feature type="region of interest" description="Disordered" evidence="5">
    <location>
        <begin position="402"/>
        <end position="425"/>
    </location>
</feature>
<gene>
    <name evidence="7" type="ORF">BS50DRAFT_491723</name>
</gene>
<dbReference type="AlphaFoldDB" id="A0A2T2NQX3"/>
<feature type="domain" description="Carboxylesterase type B" evidence="6">
    <location>
        <begin position="49"/>
        <end position="546"/>
    </location>
</feature>
<dbReference type="FunFam" id="3.40.50.1820:FF:000266">
    <property type="entry name" value="Carboxylic ester hydrolase"/>
    <property type="match status" value="1"/>
</dbReference>
<evidence type="ECO:0000313" key="8">
    <source>
        <dbReference type="Proteomes" id="UP000240883"/>
    </source>
</evidence>
<dbReference type="Proteomes" id="UP000240883">
    <property type="component" value="Unassembled WGS sequence"/>
</dbReference>
<evidence type="ECO:0000256" key="4">
    <source>
        <dbReference type="RuleBase" id="RU361235"/>
    </source>
</evidence>
<protein>
    <recommendedName>
        <fullName evidence="4">Carboxylic ester hydrolase</fullName>
        <ecNumber evidence="4">3.1.1.-</ecNumber>
    </recommendedName>
</protein>
<dbReference type="InterPro" id="IPR019819">
    <property type="entry name" value="Carboxylesterase_B_CS"/>
</dbReference>
<evidence type="ECO:0000256" key="3">
    <source>
        <dbReference type="ARBA" id="ARBA00022801"/>
    </source>
</evidence>
<evidence type="ECO:0000256" key="1">
    <source>
        <dbReference type="ARBA" id="ARBA00005964"/>
    </source>
</evidence>
<organism evidence="7 8">
    <name type="scientific">Corynespora cassiicola Philippines</name>
    <dbReference type="NCBI Taxonomy" id="1448308"/>
    <lineage>
        <taxon>Eukaryota</taxon>
        <taxon>Fungi</taxon>
        <taxon>Dikarya</taxon>
        <taxon>Ascomycota</taxon>
        <taxon>Pezizomycotina</taxon>
        <taxon>Dothideomycetes</taxon>
        <taxon>Pleosporomycetidae</taxon>
        <taxon>Pleosporales</taxon>
        <taxon>Corynesporascaceae</taxon>
        <taxon>Corynespora</taxon>
    </lineage>
</organism>
<dbReference type="PROSITE" id="PS00941">
    <property type="entry name" value="CARBOXYLESTERASE_B_2"/>
    <property type="match status" value="1"/>
</dbReference>
<evidence type="ECO:0000256" key="2">
    <source>
        <dbReference type="ARBA" id="ARBA00010515"/>
    </source>
</evidence>
<dbReference type="InterPro" id="IPR019826">
    <property type="entry name" value="Carboxylesterase_B_AS"/>
</dbReference>
<dbReference type="Gene3D" id="3.40.50.1820">
    <property type="entry name" value="alpha/beta hydrolase"/>
    <property type="match status" value="1"/>
</dbReference>
<dbReference type="PROSITE" id="PS01173">
    <property type="entry name" value="LIPASE_GDXG_HIS"/>
    <property type="match status" value="1"/>
</dbReference>
<dbReference type="PANTHER" id="PTHR11559">
    <property type="entry name" value="CARBOXYLESTERASE"/>
    <property type="match status" value="1"/>
</dbReference>
<dbReference type="STRING" id="1448308.A0A2T2NQX3"/>
<evidence type="ECO:0000259" key="6">
    <source>
        <dbReference type="Pfam" id="PF00135"/>
    </source>
</evidence>
<evidence type="ECO:0000256" key="5">
    <source>
        <dbReference type="SAM" id="MobiDB-lite"/>
    </source>
</evidence>
<dbReference type="InterPro" id="IPR002168">
    <property type="entry name" value="Lipase_GDXG_HIS_AS"/>
</dbReference>
<comment type="similarity">
    <text evidence="2">Belongs to the 'GDXG' lipolytic enzyme family.</text>
</comment>
<accession>A0A2T2NQX3</accession>
<keyword evidence="8" id="KW-1185">Reference proteome</keyword>
<feature type="region of interest" description="Disordered" evidence="5">
    <location>
        <begin position="74"/>
        <end position="97"/>
    </location>
</feature>